<dbReference type="SUPFAM" id="SSF48452">
    <property type="entry name" value="TPR-like"/>
    <property type="match status" value="1"/>
</dbReference>
<dbReference type="EMBL" id="CP104013">
    <property type="protein sequence ID" value="UYP44249.1"/>
    <property type="molecule type" value="Genomic_DNA"/>
</dbReference>
<keyword evidence="2" id="KW-1185">Reference proteome</keyword>
<gene>
    <name evidence="1" type="ORF">NEF87_000534</name>
</gene>
<protein>
    <recommendedName>
        <fullName evidence="3">Tetratricopeptide repeat protein</fullName>
    </recommendedName>
</protein>
<evidence type="ECO:0000313" key="2">
    <source>
        <dbReference type="Proteomes" id="UP001208689"/>
    </source>
</evidence>
<evidence type="ECO:0000313" key="1">
    <source>
        <dbReference type="EMBL" id="UYP44249.1"/>
    </source>
</evidence>
<dbReference type="Proteomes" id="UP001208689">
    <property type="component" value="Chromosome"/>
</dbReference>
<dbReference type="InterPro" id="IPR011990">
    <property type="entry name" value="TPR-like_helical_dom_sf"/>
</dbReference>
<dbReference type="Gene3D" id="1.25.40.10">
    <property type="entry name" value="Tetratricopeptide repeat domain"/>
    <property type="match status" value="1"/>
</dbReference>
<sequence>MTSYSQDLDQFMKTYNKLVSINSYHEAEEAIGKFLQKYPKSIEASLELGWIYYMTYRYIEAEQTIQKIRAEIPPSDSNMLCNMYFLSAQIYLGQDLYHSAEEHALLALELDEKNSKILAFILRLLKIQERYSDIVKMVNQFSSTISQSMNATVYFAEALIYLNRYSEAEQVIKFILSQQADFVLGLVHLAKIERERGHFVQAEQLLLKATQSHNYVDEYEPFLAWEQLIDLYLEMDELDKHTKAQSEFNQLVENYRIRFPNSNI</sequence>
<name>A0ABY6HP54_9ARCH</name>
<evidence type="ECO:0008006" key="3">
    <source>
        <dbReference type="Google" id="ProtNLM"/>
    </source>
</evidence>
<accession>A0ABY6HP54</accession>
<reference evidence="1" key="1">
    <citation type="submission" date="2022-09" db="EMBL/GenBank/DDBJ databases">
        <title>Actin cytoskeleton and complex cell architecture in an #Asgard archaeon.</title>
        <authorList>
            <person name="Ponce Toledo R.I."/>
            <person name="Schleper C."/>
            <person name="Rodrigues Oliveira T."/>
            <person name="Wollweber F."/>
            <person name="Xu J."/>
            <person name="Rittmann S."/>
            <person name="Klingl A."/>
            <person name="Pilhofer M."/>
        </authorList>
    </citation>
    <scope>NUCLEOTIDE SEQUENCE</scope>
    <source>
        <strain evidence="1">B-35</strain>
    </source>
</reference>
<dbReference type="Pfam" id="PF13432">
    <property type="entry name" value="TPR_16"/>
    <property type="match status" value="1"/>
</dbReference>
<proteinExistence type="predicted"/>
<organism evidence="1 2">
    <name type="scientific">Candidatus Lokiarchaeum ossiferum</name>
    <dbReference type="NCBI Taxonomy" id="2951803"/>
    <lineage>
        <taxon>Archaea</taxon>
        <taxon>Promethearchaeati</taxon>
        <taxon>Promethearchaeota</taxon>
        <taxon>Promethearchaeia</taxon>
        <taxon>Promethearchaeales</taxon>
        <taxon>Promethearchaeaceae</taxon>
        <taxon>Candidatus Lokiarchaeum</taxon>
    </lineage>
</organism>